<dbReference type="Gramene" id="TraesROB_scaffold_041018_01G000100.1">
    <property type="protein sequence ID" value="TraesROB_scaffold_041018_01G000100.1"/>
    <property type="gene ID" value="TraesROB_scaffold_041018_01G000100"/>
</dbReference>
<dbReference type="GO" id="GO:0006302">
    <property type="term" value="P:double-strand break repair"/>
    <property type="evidence" value="ECO:0000318"/>
    <property type="project" value="GO_Central"/>
</dbReference>
<dbReference type="Gramene" id="TraesPARA_EIv1.0_1843050.1">
    <property type="protein sequence ID" value="TraesPARA_EIv1.0_1843050.1.CDS"/>
    <property type="gene ID" value="TraesPARA_EIv1.0_1843050"/>
</dbReference>
<dbReference type="Gramene" id="TraesCS5D02G344800.1">
    <property type="protein sequence ID" value="TraesCS5D02G344800.1"/>
    <property type="gene ID" value="TraesCS5D02G344800"/>
</dbReference>
<evidence type="ECO:0008006" key="4">
    <source>
        <dbReference type="Google" id="ProtNLM"/>
    </source>
</evidence>
<dbReference type="STRING" id="4565.A0A3B6MXG2"/>
<dbReference type="Gramene" id="TraesJUL5D03G03190460.1">
    <property type="protein sequence ID" value="TraesJUL5D03G03190460.1"/>
    <property type="gene ID" value="TraesJUL5D03G03190460"/>
</dbReference>
<dbReference type="Gramene" id="TraesSTA5D03G03156400.1">
    <property type="protein sequence ID" value="TraesSTA5D03G03156400.1"/>
    <property type="gene ID" value="TraesSTA5D03G03156400"/>
</dbReference>
<name>A0A3B6MXG2_WHEAT</name>
<dbReference type="Gramene" id="TraesLDM5D03G03170220.1">
    <property type="protein sequence ID" value="TraesLDM5D03G03170220.1"/>
    <property type="gene ID" value="TraesLDM5D03G03170220"/>
</dbReference>
<evidence type="ECO:0000256" key="1">
    <source>
        <dbReference type="ARBA" id="ARBA00022801"/>
    </source>
</evidence>
<dbReference type="PANTHER" id="PTHR15822:SF20">
    <property type="entry name" value="ENDONUCLEASE_EXONUCLEASE_PHOSPHATASE DOMAIN-CONTAINING PROTEIN"/>
    <property type="match status" value="1"/>
</dbReference>
<dbReference type="GO" id="GO:0005737">
    <property type="term" value="C:cytoplasm"/>
    <property type="evidence" value="ECO:0000318"/>
    <property type="project" value="GO_Central"/>
</dbReference>
<dbReference type="InterPro" id="IPR051547">
    <property type="entry name" value="TDP2-like"/>
</dbReference>
<reference evidence="2" key="2">
    <citation type="submission" date="2018-10" db="UniProtKB">
        <authorList>
            <consortium name="EnsemblPlants"/>
        </authorList>
    </citation>
    <scope>IDENTIFICATION</scope>
</reference>
<reference evidence="2" key="1">
    <citation type="submission" date="2018-08" db="EMBL/GenBank/DDBJ databases">
        <authorList>
            <person name="Rossello M."/>
        </authorList>
    </citation>
    <scope>NUCLEOTIDE SEQUENCE [LARGE SCALE GENOMIC DNA]</scope>
    <source>
        <strain evidence="2">cv. Chinese Spring</strain>
    </source>
</reference>
<dbReference type="GO" id="GO:0003697">
    <property type="term" value="F:single-stranded DNA binding"/>
    <property type="evidence" value="ECO:0000318"/>
    <property type="project" value="GO_Central"/>
</dbReference>
<protein>
    <recommendedName>
        <fullName evidence="4">Endonuclease/exonuclease/phosphatase domain-containing protein</fullName>
    </recommendedName>
</protein>
<keyword evidence="3" id="KW-1185">Reference proteome</keyword>
<dbReference type="AlphaFoldDB" id="A0A3B6MXG2"/>
<dbReference type="SUPFAM" id="SSF56219">
    <property type="entry name" value="DNase I-like"/>
    <property type="match status" value="1"/>
</dbReference>
<dbReference type="OMA" id="CDIMPEP"/>
<dbReference type="EnsemblPlants" id="TraesCS5D02G344800.1">
    <property type="protein sequence ID" value="TraesCS5D02G344800.1"/>
    <property type="gene ID" value="TraesCS5D02G344800"/>
</dbReference>
<dbReference type="Gramene" id="TraesARI5D03G03119190.1">
    <property type="protein sequence ID" value="TraesARI5D03G03119190.1"/>
    <property type="gene ID" value="TraesARI5D03G03119190"/>
</dbReference>
<dbReference type="Gramene" id="TraesJAG5D03G03162750.1">
    <property type="protein sequence ID" value="TraesJAG5D03G03162750.1"/>
    <property type="gene ID" value="TraesJAG5D03G03162750"/>
</dbReference>
<dbReference type="SMR" id="A0A3B6MXG2"/>
<dbReference type="Gramene" id="TraesNOR5D03G03195010.1">
    <property type="protein sequence ID" value="TraesNOR5D03G03195010.1"/>
    <property type="gene ID" value="TraesNOR5D03G03195010"/>
</dbReference>
<proteinExistence type="predicted"/>
<dbReference type="Gramene" id="TraesCAD_scaffold_054404_01G000300.1">
    <property type="protein sequence ID" value="TraesCAD_scaffold_054404_01G000300.1"/>
    <property type="gene ID" value="TraesCAD_scaffold_054404_01G000300"/>
</dbReference>
<evidence type="ECO:0000313" key="3">
    <source>
        <dbReference type="Proteomes" id="UP000019116"/>
    </source>
</evidence>
<dbReference type="Gramene" id="TraesRN5D0100810700.1">
    <property type="protein sequence ID" value="TraesRN5D0100810700.1"/>
    <property type="gene ID" value="TraesRN5D0100810700"/>
</dbReference>
<dbReference type="Gramene" id="TraesCS5D03G0773400.1">
    <property type="protein sequence ID" value="TraesCS5D03G0773400.1.CDS"/>
    <property type="gene ID" value="TraesCS5D03G0773400"/>
</dbReference>
<dbReference type="GO" id="GO:0070260">
    <property type="term" value="F:5'-tyrosyl-DNA phosphodiesterase activity"/>
    <property type="evidence" value="ECO:0000318"/>
    <property type="project" value="GO_Central"/>
</dbReference>
<organism evidence="2">
    <name type="scientific">Triticum aestivum</name>
    <name type="common">Wheat</name>
    <dbReference type="NCBI Taxonomy" id="4565"/>
    <lineage>
        <taxon>Eukaryota</taxon>
        <taxon>Viridiplantae</taxon>
        <taxon>Streptophyta</taxon>
        <taxon>Embryophyta</taxon>
        <taxon>Tracheophyta</taxon>
        <taxon>Spermatophyta</taxon>
        <taxon>Magnoliopsida</taxon>
        <taxon>Liliopsida</taxon>
        <taxon>Poales</taxon>
        <taxon>Poaceae</taxon>
        <taxon>BOP clade</taxon>
        <taxon>Pooideae</taxon>
        <taxon>Triticodae</taxon>
        <taxon>Triticeae</taxon>
        <taxon>Triticinae</taxon>
        <taxon>Triticum</taxon>
    </lineage>
</organism>
<dbReference type="Gramene" id="TraesCLE_scaffold_039486_01G000300.1">
    <property type="protein sequence ID" value="TraesCLE_scaffold_039486_01G000300.1"/>
    <property type="gene ID" value="TraesCLE_scaffold_039486_01G000300"/>
</dbReference>
<dbReference type="Gramene" id="TraesWEE_scaffold_019837_01G000400.1">
    <property type="protein sequence ID" value="TraesWEE_scaffold_019837_01G000400.1"/>
    <property type="gene ID" value="TraesWEE_scaffold_019837_01G000400"/>
</dbReference>
<dbReference type="Gramene" id="TraesMAC5D03G03164230.1">
    <property type="protein sequence ID" value="TraesMAC5D03G03164230.1"/>
    <property type="gene ID" value="TraesMAC5D03G03164230"/>
</dbReference>
<keyword evidence="1" id="KW-0378">Hydrolase</keyword>
<evidence type="ECO:0000313" key="2">
    <source>
        <dbReference type="EnsemblPlants" id="TraesCS5D02G344800.1"/>
    </source>
</evidence>
<dbReference type="PANTHER" id="PTHR15822">
    <property type="entry name" value="TRAF AND TNF RECEPTOR-ASSOCIATED PROTEIN"/>
    <property type="match status" value="1"/>
</dbReference>
<sequence>MHSISDLIASHDPDVIFLQEVTGYMKDILRRSPWWEQYREFTAPTSSPCSILLTKLHAGDDRCDIMPEPWLRPPGDPAGLLSAFLDWKRPTDTDRDAVKDRKKKNRRLHPMCCDCEHRLHAATCRFPGPTQSDIRSVDRIGRAHEYFRHFANCSDHNAVLAGDMSLDDDLDGPFPIPAGSGWVDAWCELRASDVAGWTYDSVANPMLRGFKPGLTRPDRFLCKLRDFDLYSIEMVGTEAIRGVTYYDDNGDLLPVLPSHRFGLLLTISPKQA</sequence>
<accession>A0A3B6MXG2</accession>
<dbReference type="Gramene" id="TraesLAC5D03G03121020.1">
    <property type="protein sequence ID" value="TraesLAC5D03G03121020.1"/>
    <property type="gene ID" value="TraesLAC5D03G03121020"/>
</dbReference>
<dbReference type="InterPro" id="IPR036691">
    <property type="entry name" value="Endo/exonu/phosph_ase_sf"/>
</dbReference>
<dbReference type="GO" id="GO:0016605">
    <property type="term" value="C:PML body"/>
    <property type="evidence" value="ECO:0000318"/>
    <property type="project" value="GO_Central"/>
</dbReference>
<dbReference type="Gene3D" id="3.60.10.10">
    <property type="entry name" value="Endonuclease/exonuclease/phosphatase"/>
    <property type="match status" value="1"/>
</dbReference>
<dbReference type="Gramene" id="TraesSYM5D03G03105830.1">
    <property type="protein sequence ID" value="TraesSYM5D03G03105830.1"/>
    <property type="gene ID" value="TraesSYM5D03G03105830"/>
</dbReference>
<dbReference type="OrthoDB" id="686169at2759"/>
<dbReference type="Proteomes" id="UP000019116">
    <property type="component" value="Chromosome 5D"/>
</dbReference>